<dbReference type="AlphaFoldDB" id="A0A8D8QAI9"/>
<protein>
    <recommendedName>
        <fullName evidence="3">Secreted protein</fullName>
    </recommendedName>
</protein>
<dbReference type="EMBL" id="HBUF01394762">
    <property type="protein sequence ID" value="CAG6735122.1"/>
    <property type="molecule type" value="Transcribed_RNA"/>
</dbReference>
<organism evidence="2">
    <name type="scientific">Cacopsylla melanoneura</name>
    <dbReference type="NCBI Taxonomy" id="428564"/>
    <lineage>
        <taxon>Eukaryota</taxon>
        <taxon>Metazoa</taxon>
        <taxon>Ecdysozoa</taxon>
        <taxon>Arthropoda</taxon>
        <taxon>Hexapoda</taxon>
        <taxon>Insecta</taxon>
        <taxon>Pterygota</taxon>
        <taxon>Neoptera</taxon>
        <taxon>Paraneoptera</taxon>
        <taxon>Hemiptera</taxon>
        <taxon>Sternorrhyncha</taxon>
        <taxon>Psylloidea</taxon>
        <taxon>Psyllidae</taxon>
        <taxon>Psyllinae</taxon>
        <taxon>Cacopsylla</taxon>
    </lineage>
</organism>
<evidence type="ECO:0008006" key="3">
    <source>
        <dbReference type="Google" id="ProtNLM"/>
    </source>
</evidence>
<dbReference type="EMBL" id="HBUF01067450">
    <property type="protein sequence ID" value="CAG6628135.1"/>
    <property type="molecule type" value="Transcribed_RNA"/>
</dbReference>
<accession>A0A8D8QAI9</accession>
<proteinExistence type="predicted"/>
<dbReference type="EMBL" id="HBUF01394760">
    <property type="protein sequence ID" value="CAG6735116.1"/>
    <property type="molecule type" value="Transcribed_RNA"/>
</dbReference>
<evidence type="ECO:0000256" key="1">
    <source>
        <dbReference type="SAM" id="SignalP"/>
    </source>
</evidence>
<feature type="chain" id="PRO_5036428516" description="Secreted protein" evidence="1">
    <location>
        <begin position="22"/>
        <end position="102"/>
    </location>
</feature>
<dbReference type="EMBL" id="HBUF01394761">
    <property type="protein sequence ID" value="CAG6735119.1"/>
    <property type="molecule type" value="Transcribed_RNA"/>
</dbReference>
<dbReference type="EMBL" id="HBUF01620907">
    <property type="protein sequence ID" value="CAG6780970.1"/>
    <property type="molecule type" value="Transcribed_RNA"/>
</dbReference>
<dbReference type="EMBL" id="HBUF01219070">
    <property type="protein sequence ID" value="CAG6668568.1"/>
    <property type="molecule type" value="Transcribed_RNA"/>
</dbReference>
<feature type="signal peptide" evidence="1">
    <location>
        <begin position="1"/>
        <end position="21"/>
    </location>
</feature>
<evidence type="ECO:0000313" key="2">
    <source>
        <dbReference type="EMBL" id="CAG6628139.1"/>
    </source>
</evidence>
<dbReference type="EMBL" id="HBUF01620905">
    <property type="protein sequence ID" value="CAG6780964.1"/>
    <property type="molecule type" value="Transcribed_RNA"/>
</dbReference>
<dbReference type="EMBL" id="HBUF01620906">
    <property type="protein sequence ID" value="CAG6780967.1"/>
    <property type="molecule type" value="Transcribed_RNA"/>
</dbReference>
<dbReference type="EMBL" id="HBUF01219068">
    <property type="protein sequence ID" value="CAG6668562.1"/>
    <property type="molecule type" value="Transcribed_RNA"/>
</dbReference>
<dbReference type="EMBL" id="HBUF01219069">
    <property type="protein sequence ID" value="CAG6668565.1"/>
    <property type="molecule type" value="Transcribed_RNA"/>
</dbReference>
<sequence length="102" mass="11681">MLTLVTRLLVIQIIVVDLALSNSDYLVSPRQRGIEAIDADACKDRGEAQGSRRTLLFHPRRTVRSARRYSRGPARLERRSPWRQTTGPRWHAVSARYRARAG</sequence>
<reference evidence="2" key="1">
    <citation type="submission" date="2021-05" db="EMBL/GenBank/DDBJ databases">
        <authorList>
            <person name="Alioto T."/>
            <person name="Alioto T."/>
            <person name="Gomez Garrido J."/>
        </authorList>
    </citation>
    <scope>NUCLEOTIDE SEQUENCE</scope>
</reference>
<name>A0A8D8QAI9_9HEMI</name>
<keyword evidence="1" id="KW-0732">Signal</keyword>
<dbReference type="EMBL" id="HBUF01394763">
    <property type="protein sequence ID" value="CAG6735125.1"/>
    <property type="molecule type" value="Transcribed_RNA"/>
</dbReference>
<dbReference type="EMBL" id="HBUF01067451">
    <property type="protein sequence ID" value="CAG6628139.1"/>
    <property type="molecule type" value="Transcribed_RNA"/>
</dbReference>